<dbReference type="AlphaFoldDB" id="A0A094WL94"/>
<dbReference type="PROSITE" id="PS51257">
    <property type="entry name" value="PROKAR_LIPOPROTEIN"/>
    <property type="match status" value="1"/>
</dbReference>
<dbReference type="Gene3D" id="3.40.190.10">
    <property type="entry name" value="Periplasmic binding protein-like II"/>
    <property type="match status" value="2"/>
</dbReference>
<dbReference type="eggNOG" id="COG1653">
    <property type="taxonomic scope" value="Bacteria"/>
</dbReference>
<dbReference type="STRING" id="1218173.BALCAV_0209275"/>
<organism evidence="3 5">
    <name type="scientific">Alkalihalobacillus alcalophilus ATCC 27647 = CGMCC 1.3604</name>
    <dbReference type="NCBI Taxonomy" id="1218173"/>
    <lineage>
        <taxon>Bacteria</taxon>
        <taxon>Bacillati</taxon>
        <taxon>Bacillota</taxon>
        <taxon>Bacilli</taxon>
        <taxon>Bacillales</taxon>
        <taxon>Bacillaceae</taxon>
        <taxon>Alkalihalobacillus</taxon>
    </lineage>
</organism>
<keyword evidence="2" id="KW-0732">Signal</keyword>
<dbReference type="CDD" id="cd13585">
    <property type="entry name" value="PBP2_TMBP_like"/>
    <property type="match status" value="1"/>
</dbReference>
<reference evidence="4 6" key="2">
    <citation type="submission" date="2014-01" db="EMBL/GenBank/DDBJ databases">
        <title>Draft genome sequencing of Bacillus alcalophilus CGMCC 1.3604.</title>
        <authorList>
            <person name="Yang J."/>
            <person name="Diao L."/>
            <person name="Yang S."/>
        </authorList>
    </citation>
    <scope>NUCLEOTIDE SEQUENCE [LARGE SCALE GENOMIC DNA]</scope>
    <source>
        <strain evidence="4 6">CGMCC 1.3604</strain>
    </source>
</reference>
<feature type="signal peptide" evidence="2">
    <location>
        <begin position="1"/>
        <end position="22"/>
    </location>
</feature>
<feature type="region of interest" description="Disordered" evidence="1">
    <location>
        <begin position="27"/>
        <end position="52"/>
    </location>
</feature>
<name>A0A094WL94_ALKAL</name>
<dbReference type="Proteomes" id="UP000002754">
    <property type="component" value="Unassembled WGS sequence"/>
</dbReference>
<dbReference type="RefSeq" id="WP_003324482.1">
    <property type="nucleotide sequence ID" value="NZ_ALPT02000025.1"/>
</dbReference>
<dbReference type="EMBL" id="JALP01000124">
    <property type="protein sequence ID" value="THG90693.1"/>
    <property type="molecule type" value="Genomic_DNA"/>
</dbReference>
<protein>
    <submittedName>
        <fullName evidence="3">ABC transporter substrate-binding protein</fullName>
    </submittedName>
</protein>
<dbReference type="EMBL" id="ALPT02000025">
    <property type="protein sequence ID" value="KGA97631.1"/>
    <property type="molecule type" value="Genomic_DNA"/>
</dbReference>
<dbReference type="InterPro" id="IPR050490">
    <property type="entry name" value="Bact_solute-bd_prot1"/>
</dbReference>
<dbReference type="Proteomes" id="UP000297014">
    <property type="component" value="Unassembled WGS sequence"/>
</dbReference>
<dbReference type="Pfam" id="PF01547">
    <property type="entry name" value="SBP_bac_1"/>
    <property type="match status" value="1"/>
</dbReference>
<evidence type="ECO:0000313" key="6">
    <source>
        <dbReference type="Proteomes" id="UP000297014"/>
    </source>
</evidence>
<reference evidence="3 5" key="1">
    <citation type="journal article" date="2014" name="Genome Announc.">
        <title>Draft Genome Sequence of Bacillus alcalophilus AV1934, a Classic Alkaliphile Isolated from Human Feces in 1934.</title>
        <authorList>
            <person name="Attie O."/>
            <person name="Jayaprakash A."/>
            <person name="Shah H."/>
            <person name="Paulsen I.T."/>
            <person name="Morino M."/>
            <person name="Takahashi Y."/>
            <person name="Narumi I."/>
            <person name="Sachidanandam R."/>
            <person name="Satoh K."/>
            <person name="Ito M."/>
            <person name="Krulwich T.A."/>
        </authorList>
    </citation>
    <scope>NUCLEOTIDE SEQUENCE [LARGE SCALE GENOMIC DNA]</scope>
    <source>
        <strain evidence="3 5">AV1934</strain>
    </source>
</reference>
<evidence type="ECO:0000313" key="4">
    <source>
        <dbReference type="EMBL" id="THG90693.1"/>
    </source>
</evidence>
<keyword evidence="5" id="KW-1185">Reference proteome</keyword>
<dbReference type="OrthoDB" id="7918484at2"/>
<comment type="caution">
    <text evidence="3">The sequence shown here is derived from an EMBL/GenBank/DDBJ whole genome shotgun (WGS) entry which is preliminary data.</text>
</comment>
<accession>A0A094WL94</accession>
<dbReference type="PANTHER" id="PTHR43649:SF11">
    <property type="entry name" value="ABC TRANSPORTER SUBSTRATE-BINDING PROTEIN YESO-RELATED"/>
    <property type="match status" value="1"/>
</dbReference>
<feature type="compositionally biased region" description="Low complexity" evidence="1">
    <location>
        <begin position="27"/>
        <end position="47"/>
    </location>
</feature>
<evidence type="ECO:0000313" key="3">
    <source>
        <dbReference type="EMBL" id="KGA97631.1"/>
    </source>
</evidence>
<evidence type="ECO:0000256" key="1">
    <source>
        <dbReference type="SAM" id="MobiDB-lite"/>
    </source>
</evidence>
<gene>
    <name evidence="4" type="ORF">AJ85_09240</name>
    <name evidence="3" type="ORF">BALCAV_0209275</name>
</gene>
<feature type="chain" id="PRO_5038207334" evidence="2">
    <location>
        <begin position="23"/>
        <end position="451"/>
    </location>
</feature>
<evidence type="ECO:0000313" key="5">
    <source>
        <dbReference type="Proteomes" id="UP000002754"/>
    </source>
</evidence>
<dbReference type="InterPro" id="IPR006059">
    <property type="entry name" value="SBP"/>
</dbReference>
<sequence>MSKSIKTVLLLVMLFFVSILVACSNGSDDVSGSNDSSDSGSSGESDNQPAGDDEGDVELRFLWWGNQDRHDRTLELIEVYEGLNPHVSIAPEFLGFDDYADRLATQVAGGNAPDIFQMVDRWLPMYGSRGQLADLQPYVDSGDINVDHIDQSNLDPGYFQGELVGLSTGSNAFALVYDPVMFEEAGVPILEPGYTWDDFANTARELSEALDIYGTYIDVNHSRALGTWLLQQGEWLYNEEGTDLGWEDDQLFIDFMNFWIELQDEGVVPPADVNEASDTIENYLIVNKQAPMQIIHSNQIVAVVEAANRDLEMTILPSGPTGETGAYIRASLLYSMSPNTDHPEEVVKFMDWMTNSTEANDILQGDRGVPISSEIREHMFSSVEKTVQQQFDYIDLIGEYAGDAPPPPPPSGSELDDAFNRIFMELLYRVITPEDAVSRYKAEVLDIISRQ</sequence>
<proteinExistence type="predicted"/>
<dbReference type="SUPFAM" id="SSF53850">
    <property type="entry name" value="Periplasmic binding protein-like II"/>
    <property type="match status" value="1"/>
</dbReference>
<evidence type="ECO:0000256" key="2">
    <source>
        <dbReference type="SAM" id="SignalP"/>
    </source>
</evidence>
<dbReference type="PANTHER" id="PTHR43649">
    <property type="entry name" value="ARABINOSE-BINDING PROTEIN-RELATED"/>
    <property type="match status" value="1"/>
</dbReference>